<sequence length="378" mass="41575">MSSVRTIVIDCGAYQTRVGISGRDVPEESFRTLVGRKKEGSISTSEASDVLIGEDAYEIRDTLNLSYPVDKYRFAFDNTEDLCNIWKFSYLDVLGCDSLEECPVLLTDGPLEATEKAKSRAKLAEIMFEKYKVPSFYMALQQFLALISLDRTTGLVVDVGDSMASTVPVVDGAVVHEAIVTSDVVAGRQMTDLLMKFLNEREDISIADREIAMAIKEKLSYVACDYEGEFKFAGSATKDYTLPDGQVISVGTERFRCTEPLFQPSLLGAVDSPGLHEMAHRSLELCAESARVPLRGAIVTAGGSTLTTNLSDRLKLEAKALLAGHGAEVRVLTPPMRAWSAWLGGALLAEWEGYPELPVSRQEYQEHGAEFVIKKFKN</sequence>
<evidence type="ECO:0000256" key="1">
    <source>
        <dbReference type="ARBA" id="ARBA00004245"/>
    </source>
</evidence>
<gene>
    <name evidence="6 7 8 9 10" type="primary">LOC110982570</name>
</gene>
<dbReference type="RefSeq" id="XP_022096762.1">
    <property type="nucleotide sequence ID" value="XM_022241070.1"/>
</dbReference>
<dbReference type="OMA" id="RAWSAWL"/>
<dbReference type="OrthoDB" id="5132116at2759"/>
<evidence type="ECO:0000313" key="5">
    <source>
        <dbReference type="Proteomes" id="UP000694845"/>
    </source>
</evidence>
<evidence type="ECO:0000313" key="9">
    <source>
        <dbReference type="RefSeq" id="XP_022096764.1"/>
    </source>
</evidence>
<accession>A0A8B7YZZ1</accession>
<dbReference type="RefSeq" id="XP_022096764.1">
    <property type="nucleotide sequence ID" value="XM_022241072.1"/>
</dbReference>
<dbReference type="FunFam" id="3.30.420.40:FF:000188">
    <property type="entry name" value="Actin like 6B"/>
    <property type="match status" value="1"/>
</dbReference>
<evidence type="ECO:0000313" key="10">
    <source>
        <dbReference type="RefSeq" id="XP_022096765.1"/>
    </source>
</evidence>
<comment type="subcellular location">
    <subcellularLocation>
        <location evidence="1">Cytoplasm</location>
        <location evidence="1">Cytoskeleton</location>
    </subcellularLocation>
</comment>
<dbReference type="PRINTS" id="PR00190">
    <property type="entry name" value="ACTIN"/>
</dbReference>
<dbReference type="Proteomes" id="UP000694845">
    <property type="component" value="Unplaced"/>
</dbReference>
<dbReference type="SUPFAM" id="SSF53067">
    <property type="entry name" value="Actin-like ATPase domain"/>
    <property type="match status" value="2"/>
</dbReference>
<keyword evidence="5" id="KW-1185">Reference proteome</keyword>
<evidence type="ECO:0000256" key="3">
    <source>
        <dbReference type="ARBA" id="ARBA00023212"/>
    </source>
</evidence>
<evidence type="ECO:0000313" key="6">
    <source>
        <dbReference type="RefSeq" id="XP_022096761.1"/>
    </source>
</evidence>
<name>A0A8B7YZZ1_ACAPL</name>
<keyword evidence="3" id="KW-0206">Cytoskeleton</keyword>
<dbReference type="AlphaFoldDB" id="A0A8B7YZZ1"/>
<evidence type="ECO:0000313" key="7">
    <source>
        <dbReference type="RefSeq" id="XP_022096762.1"/>
    </source>
</evidence>
<dbReference type="Gene3D" id="3.90.640.10">
    <property type="entry name" value="Actin, Chain A, domain 4"/>
    <property type="match status" value="1"/>
</dbReference>
<dbReference type="RefSeq" id="XP_022096761.1">
    <property type="nucleotide sequence ID" value="XM_022241069.1"/>
</dbReference>
<dbReference type="PANTHER" id="PTHR11937">
    <property type="entry name" value="ACTIN"/>
    <property type="match status" value="1"/>
</dbReference>
<dbReference type="SMART" id="SM00268">
    <property type="entry name" value="ACTIN"/>
    <property type="match status" value="1"/>
</dbReference>
<dbReference type="GO" id="GO:0005856">
    <property type="term" value="C:cytoskeleton"/>
    <property type="evidence" value="ECO:0007669"/>
    <property type="project" value="UniProtKB-SubCell"/>
</dbReference>
<dbReference type="GeneID" id="110982570"/>
<evidence type="ECO:0000256" key="2">
    <source>
        <dbReference type="ARBA" id="ARBA00022490"/>
    </source>
</evidence>
<evidence type="ECO:0000313" key="8">
    <source>
        <dbReference type="RefSeq" id="XP_022096763.1"/>
    </source>
</evidence>
<evidence type="ECO:0000256" key="4">
    <source>
        <dbReference type="ARBA" id="ARBA00038483"/>
    </source>
</evidence>
<comment type="similarity">
    <text evidence="4">Belongs to the actin family. ARP1 subfamily.</text>
</comment>
<proteinExistence type="inferred from homology"/>
<keyword evidence="2" id="KW-0963">Cytoplasm</keyword>
<dbReference type="Pfam" id="PF00022">
    <property type="entry name" value="Actin"/>
    <property type="match status" value="1"/>
</dbReference>
<dbReference type="RefSeq" id="XP_022096763.1">
    <property type="nucleotide sequence ID" value="XM_022241071.1"/>
</dbReference>
<dbReference type="InterPro" id="IPR004000">
    <property type="entry name" value="Actin"/>
</dbReference>
<reference evidence="6 7" key="1">
    <citation type="submission" date="2025-04" db="UniProtKB">
        <authorList>
            <consortium name="RefSeq"/>
        </authorList>
    </citation>
    <scope>IDENTIFICATION</scope>
</reference>
<dbReference type="Gene3D" id="3.30.420.40">
    <property type="match status" value="2"/>
</dbReference>
<dbReference type="RefSeq" id="XP_022096765.1">
    <property type="nucleotide sequence ID" value="XM_022241073.1"/>
</dbReference>
<organism evidence="5 6">
    <name type="scientific">Acanthaster planci</name>
    <name type="common">Crown-of-thorns starfish</name>
    <dbReference type="NCBI Taxonomy" id="133434"/>
    <lineage>
        <taxon>Eukaryota</taxon>
        <taxon>Metazoa</taxon>
        <taxon>Echinodermata</taxon>
        <taxon>Eleutherozoa</taxon>
        <taxon>Asterozoa</taxon>
        <taxon>Asteroidea</taxon>
        <taxon>Valvatacea</taxon>
        <taxon>Valvatida</taxon>
        <taxon>Acanthasteridae</taxon>
        <taxon>Acanthaster</taxon>
    </lineage>
</organism>
<dbReference type="InterPro" id="IPR043129">
    <property type="entry name" value="ATPase_NBD"/>
</dbReference>
<dbReference type="KEGG" id="aplc:110982570"/>
<protein>
    <submittedName>
        <fullName evidence="6 7">Actin-like</fullName>
    </submittedName>
</protein>